<gene>
    <name evidence="1" type="ORF">SmphiM12_108</name>
</gene>
<organism evidence="1 2">
    <name type="scientific">Sinorhizobium phage phiM12</name>
    <dbReference type="NCBI Taxonomy" id="1357423"/>
    <lineage>
        <taxon>Viruses</taxon>
        <taxon>Duplodnaviria</taxon>
        <taxon>Heunggongvirae</taxon>
        <taxon>Uroviricota</taxon>
        <taxon>Caudoviricetes</taxon>
        <taxon>Emdodecavirus</taxon>
        <taxon>Emdodecavirus M12</taxon>
    </lineage>
</organism>
<evidence type="ECO:0000313" key="1">
    <source>
        <dbReference type="EMBL" id="AGR47740.1"/>
    </source>
</evidence>
<dbReference type="GeneID" id="24422764"/>
<dbReference type="KEGG" id="vg:24422764"/>
<proteinExistence type="predicted"/>
<accession>S5MPI5</accession>
<dbReference type="Proteomes" id="UP000015089">
    <property type="component" value="Segment"/>
</dbReference>
<keyword evidence="2" id="KW-1185">Reference proteome</keyword>
<dbReference type="RefSeq" id="YP_009143008.1">
    <property type="nucleotide sequence ID" value="NC_027204.1"/>
</dbReference>
<dbReference type="EMBL" id="KF381361">
    <property type="protein sequence ID" value="AGR47740.1"/>
    <property type="molecule type" value="Genomic_DNA"/>
</dbReference>
<reference evidence="1 2" key="1">
    <citation type="journal article" date="2014" name="Virology">
        <title>The genome, proteome and phylogenetic analysis of Sinorhizobium meliloti phage PhiM12, the founder of a new group of T4-superfamily phages.</title>
        <authorList>
            <person name="Brewer T.E."/>
            <person name="Elizabeth Stroupe M."/>
            <person name="Jones K.M."/>
        </authorList>
    </citation>
    <scope>NUCLEOTIDE SEQUENCE [LARGE SCALE GENOMIC DNA]</scope>
</reference>
<evidence type="ECO:0000313" key="2">
    <source>
        <dbReference type="Proteomes" id="UP000015089"/>
    </source>
</evidence>
<protein>
    <submittedName>
        <fullName evidence="1">Uncharacterized protein</fullName>
    </submittedName>
</protein>
<name>S5MPI5_9CAUD</name>
<sequence length="126" mass="14060">MKRLIAKQDRAVSRLRDNSVNTSRIENITISLARIVGELDNVLDVTTVVTGRRPPRITGFVGADDQTSNVTIQRNPTVNVVVTVVTILITTVENAIGRAREVIKEGQDRFALITRIVDDGRLRRRN</sequence>
<reference evidence="1 2" key="2">
    <citation type="journal article" date="2014" name="Virology">
        <title>The structure of Sinorhizobium meliloti phage PhiM12, which has a novel T=19l triangulation number and is the founder of a new group of T4-superfamily phages.</title>
        <authorList>
            <person name="Stroupe M.E."/>
            <person name="Brewer T.E."/>
            <person name="Sousa D.R."/>
            <person name="Jones K.M."/>
        </authorList>
    </citation>
    <scope>NUCLEOTIDE SEQUENCE [LARGE SCALE GENOMIC DNA]</scope>
</reference>